<evidence type="ECO:0000256" key="2">
    <source>
        <dbReference type="ARBA" id="ARBA00023002"/>
    </source>
</evidence>
<evidence type="ECO:0000256" key="1">
    <source>
        <dbReference type="ARBA" id="ARBA00006484"/>
    </source>
</evidence>
<dbReference type="SUPFAM" id="SSF51735">
    <property type="entry name" value="NAD(P)-binding Rossmann-fold domains"/>
    <property type="match status" value="1"/>
</dbReference>
<name>A0ABP3P0F4_9GAMM</name>
<evidence type="ECO:0000256" key="3">
    <source>
        <dbReference type="RuleBase" id="RU000363"/>
    </source>
</evidence>
<comment type="similarity">
    <text evidence="1 3">Belongs to the short-chain dehydrogenases/reductases (SDR) family.</text>
</comment>
<comment type="caution">
    <text evidence="4">The sequence shown here is derived from an EMBL/GenBank/DDBJ whole genome shotgun (WGS) entry which is preliminary data.</text>
</comment>
<evidence type="ECO:0000313" key="5">
    <source>
        <dbReference type="Proteomes" id="UP001501169"/>
    </source>
</evidence>
<organism evidence="4 5">
    <name type="scientific">Rheinheimera aquimaris</name>
    <dbReference type="NCBI Taxonomy" id="412437"/>
    <lineage>
        <taxon>Bacteria</taxon>
        <taxon>Pseudomonadati</taxon>
        <taxon>Pseudomonadota</taxon>
        <taxon>Gammaproteobacteria</taxon>
        <taxon>Chromatiales</taxon>
        <taxon>Chromatiaceae</taxon>
        <taxon>Rheinheimera</taxon>
    </lineage>
</organism>
<dbReference type="RefSeq" id="WP_226767666.1">
    <property type="nucleotide sequence ID" value="NZ_BAAAEO010000004.1"/>
</dbReference>
<dbReference type="CDD" id="cd05233">
    <property type="entry name" value="SDR_c"/>
    <property type="match status" value="1"/>
</dbReference>
<accession>A0ABP3P0F4</accession>
<sequence length="247" mass="25539">MSNSKQTVIVTGASSGIGFAIAKAYLERGYNVVGNARTAERLAQAANELGNPANFLTVAGDIAKPETAKMLFDQTIKHFGGVDVLINNAGVFIAKPVNHYTETDLNALVATNLQGFFYPVQQAVTHMQAHGGGHIVSITANIGLQPTAKLPAALPVLIKGGINAATRHLAVELAPTNIRVNAVAPGIIETPLHGNFADAQAFLNQLSPSGKTGTVQDIVAAVLYLTDSAYVSGTIMAVDGGAAAGVW</sequence>
<dbReference type="PANTHER" id="PTHR43639:SF1">
    <property type="entry name" value="SHORT-CHAIN DEHYDROGENASE_REDUCTASE FAMILY PROTEIN"/>
    <property type="match status" value="1"/>
</dbReference>
<dbReference type="InterPro" id="IPR036291">
    <property type="entry name" value="NAD(P)-bd_dom_sf"/>
</dbReference>
<dbReference type="PRINTS" id="PR00080">
    <property type="entry name" value="SDRFAMILY"/>
</dbReference>
<dbReference type="Pfam" id="PF00106">
    <property type="entry name" value="adh_short"/>
    <property type="match status" value="1"/>
</dbReference>
<keyword evidence="2" id="KW-0560">Oxidoreductase</keyword>
<keyword evidence="5" id="KW-1185">Reference proteome</keyword>
<evidence type="ECO:0000313" key="4">
    <source>
        <dbReference type="EMBL" id="GAA0556800.1"/>
    </source>
</evidence>
<dbReference type="PRINTS" id="PR00081">
    <property type="entry name" value="GDHRDH"/>
</dbReference>
<dbReference type="Gene3D" id="3.40.50.720">
    <property type="entry name" value="NAD(P)-binding Rossmann-like Domain"/>
    <property type="match status" value="1"/>
</dbReference>
<proteinExistence type="inferred from homology"/>
<dbReference type="Proteomes" id="UP001501169">
    <property type="component" value="Unassembled WGS sequence"/>
</dbReference>
<dbReference type="EMBL" id="BAAAEO010000004">
    <property type="protein sequence ID" value="GAA0556800.1"/>
    <property type="molecule type" value="Genomic_DNA"/>
</dbReference>
<gene>
    <name evidence="4" type="ORF">GCM10009098_25840</name>
</gene>
<dbReference type="PANTHER" id="PTHR43639">
    <property type="entry name" value="OXIDOREDUCTASE, SHORT-CHAIN DEHYDROGENASE/REDUCTASE FAMILY (AFU_ORTHOLOGUE AFUA_5G02870)"/>
    <property type="match status" value="1"/>
</dbReference>
<dbReference type="InterPro" id="IPR002347">
    <property type="entry name" value="SDR_fam"/>
</dbReference>
<protein>
    <submittedName>
        <fullName evidence="4">SDR family oxidoreductase</fullName>
    </submittedName>
</protein>
<reference evidence="5" key="1">
    <citation type="journal article" date="2019" name="Int. J. Syst. Evol. Microbiol.">
        <title>The Global Catalogue of Microorganisms (GCM) 10K type strain sequencing project: providing services to taxonomists for standard genome sequencing and annotation.</title>
        <authorList>
            <consortium name="The Broad Institute Genomics Platform"/>
            <consortium name="The Broad Institute Genome Sequencing Center for Infectious Disease"/>
            <person name="Wu L."/>
            <person name="Ma J."/>
        </authorList>
    </citation>
    <scope>NUCLEOTIDE SEQUENCE [LARGE SCALE GENOMIC DNA]</scope>
    <source>
        <strain evidence="5">JCM 14331</strain>
    </source>
</reference>